<dbReference type="InterPro" id="IPR050833">
    <property type="entry name" value="Poly_Biosynth_Transport"/>
</dbReference>
<gene>
    <name evidence="7" type="ORF">NSJP_3456</name>
</gene>
<feature type="transmembrane region" description="Helical" evidence="6">
    <location>
        <begin position="246"/>
        <end position="267"/>
    </location>
</feature>
<dbReference type="GO" id="GO:0005886">
    <property type="term" value="C:plasma membrane"/>
    <property type="evidence" value="ECO:0007669"/>
    <property type="project" value="UniProtKB-SubCell"/>
</dbReference>
<feature type="transmembrane region" description="Helical" evidence="6">
    <location>
        <begin position="346"/>
        <end position="362"/>
    </location>
</feature>
<keyword evidence="8" id="KW-1185">Reference proteome</keyword>
<feature type="transmembrane region" description="Helical" evidence="6">
    <location>
        <begin position="130"/>
        <end position="152"/>
    </location>
</feature>
<evidence type="ECO:0000256" key="2">
    <source>
        <dbReference type="ARBA" id="ARBA00022475"/>
    </source>
</evidence>
<comment type="subcellular location">
    <subcellularLocation>
        <location evidence="1">Cell membrane</location>
        <topology evidence="1">Multi-pass membrane protein</topology>
    </subcellularLocation>
</comment>
<feature type="transmembrane region" description="Helical" evidence="6">
    <location>
        <begin position="407"/>
        <end position="426"/>
    </location>
</feature>
<dbReference type="EMBL" id="LT828648">
    <property type="protein sequence ID" value="SLM49623.1"/>
    <property type="molecule type" value="Genomic_DNA"/>
</dbReference>
<keyword evidence="5 6" id="KW-0472">Membrane</keyword>
<sequence length="445" mass="48146">MVSRLGSWAETVRRIPHAVSGVGRGESVMVLADQVLVSASNFLTTLILAKYLNPEDFGGFVLAWGVLVFLAGIQMALIVSPMQVRGPRLGCEDSAPYYDRVLQVALLFGLACVGVIAIPGVLLSLSIPDWTLGSLAVPLGIAALFVLAQDYLRRYFLTVRRTGSALLNDLCTHGFRLCALFLLATTSTLSAAGALWMVSAASAAALFIGIFQHEGVMRLRITQLKTAGTVARQHWEFGKWLVANNVAYWFGSQSVLYVVAAVLSVSAVGALNATLAILGAANILFLSMETLIPVRAAAEYARFGRAGLDGYLRRALLVGSLAVLILAAIAGLWSEYWLSLLFGETYRGYGWIVWWWGGYYLLGMLQRPTTAALRVVGDTKSIYLASSMGALATMVLGYPVIKHYGLGGAMLVLCLTQCFVLCSLRIRYMHTASEEHKPRLAHANE</sequence>
<evidence type="ECO:0000256" key="3">
    <source>
        <dbReference type="ARBA" id="ARBA00022692"/>
    </source>
</evidence>
<evidence type="ECO:0000256" key="1">
    <source>
        <dbReference type="ARBA" id="ARBA00004651"/>
    </source>
</evidence>
<keyword evidence="2" id="KW-1003">Cell membrane</keyword>
<dbReference type="Proteomes" id="UP000192042">
    <property type="component" value="Chromosome I"/>
</dbReference>
<dbReference type="RefSeq" id="WP_080887816.1">
    <property type="nucleotide sequence ID" value="NZ_LT828648.1"/>
</dbReference>
<protein>
    <recommendedName>
        <fullName evidence="9">Polysaccharide biosynthesis protein</fullName>
    </recommendedName>
</protein>
<evidence type="ECO:0000256" key="6">
    <source>
        <dbReference type="SAM" id="Phobius"/>
    </source>
</evidence>
<proteinExistence type="predicted"/>
<dbReference type="PANTHER" id="PTHR30250:SF11">
    <property type="entry name" value="O-ANTIGEN TRANSPORTER-RELATED"/>
    <property type="match status" value="1"/>
</dbReference>
<evidence type="ECO:0000313" key="8">
    <source>
        <dbReference type="Proteomes" id="UP000192042"/>
    </source>
</evidence>
<dbReference type="AlphaFoldDB" id="A0A1W1IA29"/>
<reference evidence="7 8" key="1">
    <citation type="submission" date="2017-03" db="EMBL/GenBank/DDBJ databases">
        <authorList>
            <person name="Afonso C.L."/>
            <person name="Miller P.J."/>
            <person name="Scott M.A."/>
            <person name="Spackman E."/>
            <person name="Goraichik I."/>
            <person name="Dimitrov K.M."/>
            <person name="Suarez D.L."/>
            <person name="Swayne D.E."/>
        </authorList>
    </citation>
    <scope>NUCLEOTIDE SEQUENCE [LARGE SCALE GENOMIC DNA]</scope>
    <source>
        <strain evidence="7">Genome sequencing of Nitrospira japonica strain NJ11</strain>
    </source>
</reference>
<evidence type="ECO:0000256" key="4">
    <source>
        <dbReference type="ARBA" id="ARBA00022989"/>
    </source>
</evidence>
<feature type="transmembrane region" description="Helical" evidence="6">
    <location>
        <begin position="189"/>
        <end position="211"/>
    </location>
</feature>
<evidence type="ECO:0000256" key="5">
    <source>
        <dbReference type="ARBA" id="ARBA00023136"/>
    </source>
</evidence>
<dbReference type="PANTHER" id="PTHR30250">
    <property type="entry name" value="PST FAMILY PREDICTED COLANIC ACID TRANSPORTER"/>
    <property type="match status" value="1"/>
</dbReference>
<dbReference type="KEGG" id="nja:NSJP_3456"/>
<keyword evidence="3 6" id="KW-0812">Transmembrane</keyword>
<feature type="transmembrane region" description="Helical" evidence="6">
    <location>
        <begin position="315"/>
        <end position="334"/>
    </location>
</feature>
<feature type="transmembrane region" description="Helical" evidence="6">
    <location>
        <begin position="273"/>
        <end position="294"/>
    </location>
</feature>
<keyword evidence="4 6" id="KW-1133">Transmembrane helix</keyword>
<name>A0A1W1IA29_9BACT</name>
<feature type="transmembrane region" description="Helical" evidence="6">
    <location>
        <begin position="382"/>
        <end position="401"/>
    </location>
</feature>
<accession>A0A1W1IA29</accession>
<dbReference type="STRING" id="1325564.NSJP_3456"/>
<evidence type="ECO:0008006" key="9">
    <source>
        <dbReference type="Google" id="ProtNLM"/>
    </source>
</evidence>
<feature type="transmembrane region" description="Helical" evidence="6">
    <location>
        <begin position="101"/>
        <end position="124"/>
    </location>
</feature>
<organism evidence="7 8">
    <name type="scientific">Nitrospira japonica</name>
    <dbReference type="NCBI Taxonomy" id="1325564"/>
    <lineage>
        <taxon>Bacteria</taxon>
        <taxon>Pseudomonadati</taxon>
        <taxon>Nitrospirota</taxon>
        <taxon>Nitrospiria</taxon>
        <taxon>Nitrospirales</taxon>
        <taxon>Nitrospiraceae</taxon>
        <taxon>Nitrospira</taxon>
    </lineage>
</organism>
<feature type="transmembrane region" description="Helical" evidence="6">
    <location>
        <begin position="57"/>
        <end position="80"/>
    </location>
</feature>
<dbReference type="OrthoDB" id="582032at2"/>
<evidence type="ECO:0000313" key="7">
    <source>
        <dbReference type="EMBL" id="SLM49623.1"/>
    </source>
</evidence>